<keyword evidence="15" id="KW-1185">Reference proteome</keyword>
<comment type="subcellular location">
    <subcellularLocation>
        <location evidence="1 11">Cytoplasm</location>
    </subcellularLocation>
</comment>
<keyword evidence="9 11" id="KW-0030">Aminoacyl-tRNA synthetase</keyword>
<evidence type="ECO:0000256" key="12">
    <source>
        <dbReference type="PIRSR" id="PIRSR001549-1"/>
    </source>
</evidence>
<dbReference type="InterPro" id="IPR033656">
    <property type="entry name" value="HisRS_anticodon"/>
</dbReference>
<dbReference type="Pfam" id="PF03129">
    <property type="entry name" value="HGTP_anticodon"/>
    <property type="match status" value="1"/>
</dbReference>
<evidence type="ECO:0000259" key="13">
    <source>
        <dbReference type="PROSITE" id="PS50862"/>
    </source>
</evidence>
<dbReference type="AlphaFoldDB" id="A0A3S9HDM3"/>
<accession>A0A3S9HDM3</accession>
<dbReference type="NCBIfam" id="TIGR00442">
    <property type="entry name" value="hisS"/>
    <property type="match status" value="1"/>
</dbReference>
<evidence type="ECO:0000256" key="9">
    <source>
        <dbReference type="ARBA" id="ARBA00023146"/>
    </source>
</evidence>
<feature type="binding site" evidence="12">
    <location>
        <begin position="80"/>
        <end position="82"/>
    </location>
    <ligand>
        <name>L-histidine</name>
        <dbReference type="ChEBI" id="CHEBI:57595"/>
    </ligand>
</feature>
<evidence type="ECO:0000313" key="14">
    <source>
        <dbReference type="EMBL" id="AZP05462.1"/>
    </source>
</evidence>
<protein>
    <recommendedName>
        <fullName evidence="11">Histidine--tRNA ligase</fullName>
        <ecNumber evidence="11">6.1.1.21</ecNumber>
    </recommendedName>
    <alternativeName>
        <fullName evidence="11">Histidyl-tRNA synthetase</fullName>
        <shortName evidence="11">HisRS</shortName>
    </alternativeName>
</protein>
<dbReference type="InterPro" id="IPR006195">
    <property type="entry name" value="aa-tRNA-synth_II"/>
</dbReference>
<evidence type="ECO:0000256" key="8">
    <source>
        <dbReference type="ARBA" id="ARBA00022917"/>
    </source>
</evidence>
<dbReference type="KEGG" id="jeh:EJN90_12835"/>
<dbReference type="GO" id="GO:0006427">
    <property type="term" value="P:histidyl-tRNA aminoacylation"/>
    <property type="evidence" value="ECO:0007669"/>
    <property type="project" value="UniProtKB-UniRule"/>
</dbReference>
<dbReference type="PANTHER" id="PTHR43707:SF1">
    <property type="entry name" value="HISTIDINE--TRNA LIGASE, MITOCHONDRIAL-RELATED"/>
    <property type="match status" value="1"/>
</dbReference>
<dbReference type="Proteomes" id="UP000273326">
    <property type="component" value="Chromosome"/>
</dbReference>
<dbReference type="HAMAP" id="MF_00127">
    <property type="entry name" value="His_tRNA_synth"/>
    <property type="match status" value="1"/>
</dbReference>
<dbReference type="InterPro" id="IPR004154">
    <property type="entry name" value="Anticodon-bd"/>
</dbReference>
<dbReference type="FunFam" id="3.30.930.10:FF:000005">
    <property type="entry name" value="Histidine--tRNA ligase"/>
    <property type="match status" value="1"/>
</dbReference>
<dbReference type="InterPro" id="IPR015807">
    <property type="entry name" value="His-tRNA-ligase"/>
</dbReference>
<dbReference type="PIRSF" id="PIRSF001549">
    <property type="entry name" value="His-tRNA_synth"/>
    <property type="match status" value="1"/>
</dbReference>
<dbReference type="OrthoDB" id="9800814at2"/>
<dbReference type="CDD" id="cd00859">
    <property type="entry name" value="HisRS_anticodon"/>
    <property type="match status" value="1"/>
</dbReference>
<name>A0A3S9HDM3_9LACT</name>
<dbReference type="SUPFAM" id="SSF55681">
    <property type="entry name" value="Class II aaRS and biotin synthetases"/>
    <property type="match status" value="1"/>
</dbReference>
<comment type="catalytic activity">
    <reaction evidence="10 11">
        <text>tRNA(His) + L-histidine + ATP = L-histidyl-tRNA(His) + AMP + diphosphate + H(+)</text>
        <dbReference type="Rhea" id="RHEA:17313"/>
        <dbReference type="Rhea" id="RHEA-COMP:9665"/>
        <dbReference type="Rhea" id="RHEA-COMP:9689"/>
        <dbReference type="ChEBI" id="CHEBI:15378"/>
        <dbReference type="ChEBI" id="CHEBI:30616"/>
        <dbReference type="ChEBI" id="CHEBI:33019"/>
        <dbReference type="ChEBI" id="CHEBI:57595"/>
        <dbReference type="ChEBI" id="CHEBI:78442"/>
        <dbReference type="ChEBI" id="CHEBI:78527"/>
        <dbReference type="ChEBI" id="CHEBI:456215"/>
        <dbReference type="EC" id="6.1.1.21"/>
    </reaction>
</comment>
<organism evidence="14 15">
    <name type="scientific">Jeotgalibaca ciconiae</name>
    <dbReference type="NCBI Taxonomy" id="2496265"/>
    <lineage>
        <taxon>Bacteria</taxon>
        <taxon>Bacillati</taxon>
        <taxon>Bacillota</taxon>
        <taxon>Bacilli</taxon>
        <taxon>Lactobacillales</taxon>
        <taxon>Carnobacteriaceae</taxon>
        <taxon>Jeotgalibaca</taxon>
    </lineage>
</organism>
<dbReference type="InterPro" id="IPR041715">
    <property type="entry name" value="HisRS-like_core"/>
</dbReference>
<dbReference type="InterPro" id="IPR036621">
    <property type="entry name" value="Anticodon-bd_dom_sf"/>
</dbReference>
<keyword evidence="6 11" id="KW-0547">Nucleotide-binding</keyword>
<evidence type="ECO:0000256" key="2">
    <source>
        <dbReference type="ARBA" id="ARBA00008226"/>
    </source>
</evidence>
<dbReference type="EC" id="6.1.1.21" evidence="11"/>
<keyword evidence="7 11" id="KW-0067">ATP-binding</keyword>
<feature type="binding site" evidence="12">
    <location>
        <position position="127"/>
    </location>
    <ligand>
        <name>L-histidine</name>
        <dbReference type="ChEBI" id="CHEBI:57595"/>
    </ligand>
</feature>
<feature type="domain" description="Aminoacyl-transfer RNA synthetases class-II family profile" evidence="13">
    <location>
        <begin position="7"/>
        <end position="325"/>
    </location>
</feature>
<dbReference type="PANTHER" id="PTHR43707">
    <property type="entry name" value="HISTIDYL-TRNA SYNTHETASE"/>
    <property type="match status" value="1"/>
</dbReference>
<dbReference type="RefSeq" id="WP_126111887.1">
    <property type="nucleotide sequence ID" value="NZ_CP034465.1"/>
</dbReference>
<dbReference type="Gene3D" id="3.40.50.800">
    <property type="entry name" value="Anticodon-binding domain"/>
    <property type="match status" value="1"/>
</dbReference>
<evidence type="ECO:0000256" key="1">
    <source>
        <dbReference type="ARBA" id="ARBA00004496"/>
    </source>
</evidence>
<sequence length="439" mass="50211">MIQKPKGTSDIYLDDMKIWHYVEETARIIMHDYQYSEIRTPLFESYDLFSRSVGDTSDIVSKEMYDFEDKGGRRLALKPEGTAPIVRAYVENKLFGPEYPKPLKVYYLSPMFRYERPQGGRSRQFHQLGVEVLGSTNPAVDVESIALAWDLLSEIGIEDVRLVINSLGKKEDRLKYREALIAYLEPFFNELSSDSQTRLHNNPLRVLDSKDKRDKEIVKNAPNILDFLSSESKQHFEDVQIMLKELNIPYSIDANMVRGLDYYQDTIFEIMTTSKVFGSETTICGGGRYDGLVEEIGGPSDPGFGFGLGLERLILLIQQQKIEIPEIEELDVYIVGLGESTNIETLKLTQAVRQAGYSADRDYMNRKAKAQFRTASKNRAKVVLTIGEDELANKVAKFKVMETGREVEVPFNEIYANFERVFNTNTTDMTAFNEFFGKE</sequence>
<evidence type="ECO:0000256" key="7">
    <source>
        <dbReference type="ARBA" id="ARBA00022840"/>
    </source>
</evidence>
<dbReference type="InterPro" id="IPR045864">
    <property type="entry name" value="aa-tRNA-synth_II/BPL/LPL"/>
</dbReference>
<feature type="binding site" evidence="12">
    <location>
        <position position="258"/>
    </location>
    <ligand>
        <name>L-histidine</name>
        <dbReference type="ChEBI" id="CHEBI:57595"/>
    </ligand>
</feature>
<dbReference type="GO" id="GO:0005737">
    <property type="term" value="C:cytoplasm"/>
    <property type="evidence" value="ECO:0007669"/>
    <property type="project" value="UniProtKB-SubCell"/>
</dbReference>
<evidence type="ECO:0000313" key="15">
    <source>
        <dbReference type="Proteomes" id="UP000273326"/>
    </source>
</evidence>
<evidence type="ECO:0000256" key="4">
    <source>
        <dbReference type="ARBA" id="ARBA00022490"/>
    </source>
</evidence>
<dbReference type="GO" id="GO:0140096">
    <property type="term" value="F:catalytic activity, acting on a protein"/>
    <property type="evidence" value="ECO:0007669"/>
    <property type="project" value="UniProtKB-ARBA"/>
</dbReference>
<reference evidence="15" key="1">
    <citation type="submission" date="2018-12" db="EMBL/GenBank/DDBJ databases">
        <title>Complete genome sequencing of Jeotgalibaca sp. H21T32.</title>
        <authorList>
            <person name="Bae J.-W."/>
            <person name="Lee S.-Y."/>
        </authorList>
    </citation>
    <scope>NUCLEOTIDE SEQUENCE [LARGE SCALE GENOMIC DNA]</scope>
    <source>
        <strain evidence="15">H21T32</strain>
    </source>
</reference>
<dbReference type="GO" id="GO:0005524">
    <property type="term" value="F:ATP binding"/>
    <property type="evidence" value="ECO:0007669"/>
    <property type="project" value="UniProtKB-UniRule"/>
</dbReference>
<dbReference type="InterPro" id="IPR004516">
    <property type="entry name" value="HisRS/HisZ"/>
</dbReference>
<dbReference type="CDD" id="cd00773">
    <property type="entry name" value="HisRS-like_core"/>
    <property type="match status" value="1"/>
</dbReference>
<evidence type="ECO:0000256" key="3">
    <source>
        <dbReference type="ARBA" id="ARBA00011738"/>
    </source>
</evidence>
<evidence type="ECO:0000256" key="11">
    <source>
        <dbReference type="HAMAP-Rule" id="MF_00127"/>
    </source>
</evidence>
<comment type="similarity">
    <text evidence="2 11">Belongs to the class-II aminoacyl-tRNA synthetase family.</text>
</comment>
<dbReference type="GO" id="GO:0016740">
    <property type="term" value="F:transferase activity"/>
    <property type="evidence" value="ECO:0007669"/>
    <property type="project" value="UniProtKB-ARBA"/>
</dbReference>
<feature type="binding site" evidence="12">
    <location>
        <begin position="262"/>
        <end position="263"/>
    </location>
    <ligand>
        <name>L-histidine</name>
        <dbReference type="ChEBI" id="CHEBI:57595"/>
    </ligand>
</feature>
<comment type="subunit">
    <text evidence="3 11">Homodimer.</text>
</comment>
<evidence type="ECO:0000256" key="10">
    <source>
        <dbReference type="ARBA" id="ARBA00047639"/>
    </source>
</evidence>
<proteinExistence type="inferred from homology"/>
<keyword evidence="8 11" id="KW-0648">Protein biosynthesis</keyword>
<evidence type="ECO:0000256" key="6">
    <source>
        <dbReference type="ARBA" id="ARBA00022741"/>
    </source>
</evidence>
<feature type="binding site" evidence="12">
    <location>
        <position position="131"/>
    </location>
    <ligand>
        <name>L-histidine</name>
        <dbReference type="ChEBI" id="CHEBI:57595"/>
    </ligand>
</feature>
<dbReference type="PROSITE" id="PS50862">
    <property type="entry name" value="AA_TRNA_LIGASE_II"/>
    <property type="match status" value="1"/>
</dbReference>
<dbReference type="EMBL" id="CP034465">
    <property type="protein sequence ID" value="AZP05462.1"/>
    <property type="molecule type" value="Genomic_DNA"/>
</dbReference>
<dbReference type="Gene3D" id="3.30.930.10">
    <property type="entry name" value="Bira Bifunctional Protein, Domain 2"/>
    <property type="match status" value="1"/>
</dbReference>
<evidence type="ECO:0000256" key="5">
    <source>
        <dbReference type="ARBA" id="ARBA00022598"/>
    </source>
</evidence>
<keyword evidence="5 11" id="KW-0436">Ligase</keyword>
<dbReference type="Pfam" id="PF13393">
    <property type="entry name" value="tRNA-synt_His"/>
    <property type="match status" value="1"/>
</dbReference>
<gene>
    <name evidence="11" type="primary">hisS</name>
    <name evidence="14" type="ORF">EJN90_12835</name>
</gene>
<keyword evidence="4 11" id="KW-0963">Cytoplasm</keyword>
<dbReference type="SUPFAM" id="SSF52954">
    <property type="entry name" value="Class II aaRS ABD-related"/>
    <property type="match status" value="1"/>
</dbReference>
<feature type="binding site" evidence="12">
    <location>
        <position position="113"/>
    </location>
    <ligand>
        <name>L-histidine</name>
        <dbReference type="ChEBI" id="CHEBI:57595"/>
    </ligand>
</feature>
<dbReference type="GO" id="GO:0004821">
    <property type="term" value="F:histidine-tRNA ligase activity"/>
    <property type="evidence" value="ECO:0007669"/>
    <property type="project" value="UniProtKB-UniRule"/>
</dbReference>